<protein>
    <submittedName>
        <fullName evidence="1">Uncharacterized protein</fullName>
    </submittedName>
</protein>
<accession>A0A8J5WG95</accession>
<keyword evidence="2" id="KW-1185">Reference proteome</keyword>
<evidence type="ECO:0000313" key="1">
    <source>
        <dbReference type="EMBL" id="KAG8088237.1"/>
    </source>
</evidence>
<reference evidence="1" key="2">
    <citation type="submission" date="2021-02" db="EMBL/GenBank/DDBJ databases">
        <authorList>
            <person name="Kimball J.A."/>
            <person name="Haas M.W."/>
            <person name="Macchietto M."/>
            <person name="Kono T."/>
            <person name="Duquette J."/>
            <person name="Shao M."/>
        </authorList>
    </citation>
    <scope>NUCLEOTIDE SEQUENCE</scope>
    <source>
        <tissue evidence="1">Fresh leaf tissue</tissue>
    </source>
</reference>
<gene>
    <name evidence="1" type="ORF">GUJ93_ZPchr0010g10225</name>
</gene>
<dbReference type="AlphaFoldDB" id="A0A8J5WG95"/>
<comment type="caution">
    <text evidence="1">The sequence shown here is derived from an EMBL/GenBank/DDBJ whole genome shotgun (WGS) entry which is preliminary data.</text>
</comment>
<evidence type="ECO:0000313" key="2">
    <source>
        <dbReference type="Proteomes" id="UP000729402"/>
    </source>
</evidence>
<dbReference type="EMBL" id="JAAALK010000082">
    <property type="protein sequence ID" value="KAG8088237.1"/>
    <property type="molecule type" value="Genomic_DNA"/>
</dbReference>
<name>A0A8J5WG95_ZIZPA</name>
<sequence>MSRLVRTAAACYGLISVAASLISAVTVFVAPVRCCGGFWQNKQNGAGPIYAICFFEGNRQEWLLPGKVSLNKKASTRET</sequence>
<organism evidence="1 2">
    <name type="scientific">Zizania palustris</name>
    <name type="common">Northern wild rice</name>
    <dbReference type="NCBI Taxonomy" id="103762"/>
    <lineage>
        <taxon>Eukaryota</taxon>
        <taxon>Viridiplantae</taxon>
        <taxon>Streptophyta</taxon>
        <taxon>Embryophyta</taxon>
        <taxon>Tracheophyta</taxon>
        <taxon>Spermatophyta</taxon>
        <taxon>Magnoliopsida</taxon>
        <taxon>Liliopsida</taxon>
        <taxon>Poales</taxon>
        <taxon>Poaceae</taxon>
        <taxon>BOP clade</taxon>
        <taxon>Oryzoideae</taxon>
        <taxon>Oryzeae</taxon>
        <taxon>Zizaniinae</taxon>
        <taxon>Zizania</taxon>
    </lineage>
</organism>
<proteinExistence type="predicted"/>
<dbReference type="Proteomes" id="UP000729402">
    <property type="component" value="Unassembled WGS sequence"/>
</dbReference>
<reference evidence="1" key="1">
    <citation type="journal article" date="2021" name="bioRxiv">
        <title>Whole Genome Assembly and Annotation of Northern Wild Rice, Zizania palustris L., Supports a Whole Genome Duplication in the Zizania Genus.</title>
        <authorList>
            <person name="Haas M."/>
            <person name="Kono T."/>
            <person name="Macchietto M."/>
            <person name="Millas R."/>
            <person name="McGilp L."/>
            <person name="Shao M."/>
            <person name="Duquette J."/>
            <person name="Hirsch C.N."/>
            <person name="Kimball J."/>
        </authorList>
    </citation>
    <scope>NUCLEOTIDE SEQUENCE</scope>
    <source>
        <tissue evidence="1">Fresh leaf tissue</tissue>
    </source>
</reference>